<dbReference type="OrthoDB" id="4316317at2"/>
<protein>
    <submittedName>
        <fullName evidence="1">Uncharacterized protein</fullName>
    </submittedName>
</protein>
<organism evidence="1 2">
    <name type="scientific">Kineococcus xinjiangensis</name>
    <dbReference type="NCBI Taxonomy" id="512762"/>
    <lineage>
        <taxon>Bacteria</taxon>
        <taxon>Bacillati</taxon>
        <taxon>Actinomycetota</taxon>
        <taxon>Actinomycetes</taxon>
        <taxon>Kineosporiales</taxon>
        <taxon>Kineosporiaceae</taxon>
        <taxon>Kineococcus</taxon>
    </lineage>
</organism>
<sequence>MTFDLSALPTVGAPWEVTACIQEVCDTRIVQPADGTSPFFRADALTEDAVQARLQVLDASGGTVMDDTVGVTPVRYQPNGKGCEPIVWQAEMLVGADGVLRQVKAAS</sequence>
<proteinExistence type="predicted"/>
<reference evidence="1 2" key="1">
    <citation type="submission" date="2018-02" db="EMBL/GenBank/DDBJ databases">
        <title>Genomic Encyclopedia of Archaeal and Bacterial Type Strains, Phase II (KMG-II): from individual species to whole genera.</title>
        <authorList>
            <person name="Goeker M."/>
        </authorList>
    </citation>
    <scope>NUCLEOTIDE SEQUENCE [LARGE SCALE GENOMIC DNA]</scope>
    <source>
        <strain evidence="1 2">DSM 22857</strain>
    </source>
</reference>
<comment type="caution">
    <text evidence="1">The sequence shown here is derived from an EMBL/GenBank/DDBJ whole genome shotgun (WGS) entry which is preliminary data.</text>
</comment>
<dbReference type="AlphaFoldDB" id="A0A2S6IW87"/>
<evidence type="ECO:0000313" key="2">
    <source>
        <dbReference type="Proteomes" id="UP000239485"/>
    </source>
</evidence>
<accession>A0A2S6IW87</accession>
<keyword evidence="2" id="KW-1185">Reference proteome</keyword>
<dbReference type="RefSeq" id="WP_104430978.1">
    <property type="nucleotide sequence ID" value="NZ_PTJD01000001.1"/>
</dbReference>
<name>A0A2S6IW87_9ACTN</name>
<evidence type="ECO:0000313" key="1">
    <source>
        <dbReference type="EMBL" id="PPK98593.1"/>
    </source>
</evidence>
<gene>
    <name evidence="1" type="ORF">CLV92_101292</name>
</gene>
<dbReference type="EMBL" id="PTJD01000001">
    <property type="protein sequence ID" value="PPK98593.1"/>
    <property type="molecule type" value="Genomic_DNA"/>
</dbReference>
<dbReference type="Proteomes" id="UP000239485">
    <property type="component" value="Unassembled WGS sequence"/>
</dbReference>